<dbReference type="EMBL" id="NKXS01002374">
    <property type="protein sequence ID" value="PIN13959.1"/>
    <property type="molecule type" value="Genomic_DNA"/>
</dbReference>
<sequence>MVKNSLSVILETNKLADSTYNDRLRNLKIVLDSEKRTYILTQSPLDAIPDDVTEDMQEIVNSSVLSELQKSHEQMKHANEIHMHLEELYSVQTRYECYNISKELLRARIVEGSSVMSMV</sequence>
<evidence type="ECO:0000313" key="2">
    <source>
        <dbReference type="Proteomes" id="UP000231279"/>
    </source>
</evidence>
<comment type="caution">
    <text evidence="1">The sequence shown here is derived from an EMBL/GenBank/DDBJ whole genome shotgun (WGS) entry which is preliminary data.</text>
</comment>
<organism evidence="1 2">
    <name type="scientific">Handroanthus impetiginosus</name>
    <dbReference type="NCBI Taxonomy" id="429701"/>
    <lineage>
        <taxon>Eukaryota</taxon>
        <taxon>Viridiplantae</taxon>
        <taxon>Streptophyta</taxon>
        <taxon>Embryophyta</taxon>
        <taxon>Tracheophyta</taxon>
        <taxon>Spermatophyta</taxon>
        <taxon>Magnoliopsida</taxon>
        <taxon>eudicotyledons</taxon>
        <taxon>Gunneridae</taxon>
        <taxon>Pentapetalae</taxon>
        <taxon>asterids</taxon>
        <taxon>lamiids</taxon>
        <taxon>Lamiales</taxon>
        <taxon>Bignoniaceae</taxon>
        <taxon>Crescentiina</taxon>
        <taxon>Tabebuia alliance</taxon>
        <taxon>Handroanthus</taxon>
    </lineage>
</organism>
<reference evidence="2" key="1">
    <citation type="journal article" date="2018" name="Gigascience">
        <title>Genome assembly of the Pink Ipe (Handroanthus impetiginosus, Bignoniaceae), a highly valued, ecologically keystone Neotropical timber forest tree.</title>
        <authorList>
            <person name="Silva-Junior O.B."/>
            <person name="Grattapaglia D."/>
            <person name="Novaes E."/>
            <person name="Collevatti R.G."/>
        </authorList>
    </citation>
    <scope>NUCLEOTIDE SEQUENCE [LARGE SCALE GENOMIC DNA]</scope>
    <source>
        <strain evidence="2">cv. UFG-1</strain>
    </source>
</reference>
<accession>A0A2G9H8X2</accession>
<keyword evidence="2" id="KW-1185">Reference proteome</keyword>
<gene>
    <name evidence="1" type="ORF">CDL12_13416</name>
</gene>
<protein>
    <submittedName>
        <fullName evidence="1">Uncharacterized protein</fullName>
    </submittedName>
</protein>
<evidence type="ECO:0000313" key="1">
    <source>
        <dbReference type="EMBL" id="PIN13959.1"/>
    </source>
</evidence>
<dbReference type="OrthoDB" id="994444at2759"/>
<dbReference type="AlphaFoldDB" id="A0A2G9H8X2"/>
<dbReference type="Proteomes" id="UP000231279">
    <property type="component" value="Unassembled WGS sequence"/>
</dbReference>
<name>A0A2G9H8X2_9LAMI</name>
<proteinExistence type="predicted"/>